<protein>
    <submittedName>
        <fullName evidence="1">Uncharacterized protein</fullName>
    </submittedName>
</protein>
<accession>A0A8S9HR86</accession>
<proteinExistence type="predicted"/>
<sequence>MTGKNSSSVPEPELLDGVIDTLKCHKHTRLLERLPELVYRRGSLFQKNPSWTGVAPGTLLDLERSKSLSCL</sequence>
<dbReference type="EMBL" id="QGKY02001250">
    <property type="protein sequence ID" value="KAF2560855.1"/>
    <property type="molecule type" value="Genomic_DNA"/>
</dbReference>
<gene>
    <name evidence="1" type="ORF">F2Q70_00015106</name>
</gene>
<reference evidence="1" key="1">
    <citation type="submission" date="2019-12" db="EMBL/GenBank/DDBJ databases">
        <title>Genome sequencing and annotation of Brassica cretica.</title>
        <authorList>
            <person name="Studholme D.J."/>
            <person name="Sarris P.F."/>
        </authorList>
    </citation>
    <scope>NUCLEOTIDE SEQUENCE</scope>
    <source>
        <strain evidence="1">PFS-102/07</strain>
        <tissue evidence="1">Leaf</tissue>
    </source>
</reference>
<comment type="caution">
    <text evidence="1">The sequence shown here is derived from an EMBL/GenBank/DDBJ whole genome shotgun (WGS) entry which is preliminary data.</text>
</comment>
<name>A0A8S9HR86_BRACR</name>
<evidence type="ECO:0000313" key="1">
    <source>
        <dbReference type="EMBL" id="KAF2560855.1"/>
    </source>
</evidence>
<organism evidence="1">
    <name type="scientific">Brassica cretica</name>
    <name type="common">Mustard</name>
    <dbReference type="NCBI Taxonomy" id="69181"/>
    <lineage>
        <taxon>Eukaryota</taxon>
        <taxon>Viridiplantae</taxon>
        <taxon>Streptophyta</taxon>
        <taxon>Embryophyta</taxon>
        <taxon>Tracheophyta</taxon>
        <taxon>Spermatophyta</taxon>
        <taxon>Magnoliopsida</taxon>
        <taxon>eudicotyledons</taxon>
        <taxon>Gunneridae</taxon>
        <taxon>Pentapetalae</taxon>
        <taxon>rosids</taxon>
        <taxon>malvids</taxon>
        <taxon>Brassicales</taxon>
        <taxon>Brassicaceae</taxon>
        <taxon>Brassiceae</taxon>
        <taxon>Brassica</taxon>
    </lineage>
</organism>
<dbReference type="AlphaFoldDB" id="A0A8S9HR86"/>